<comment type="caution">
    <text evidence="1">The sequence shown here is derived from an EMBL/GenBank/DDBJ whole genome shotgun (WGS) entry which is preliminary data.</text>
</comment>
<proteinExistence type="predicted"/>
<organism evidence="1 2">
    <name type="scientific">Paramecium sonneborni</name>
    <dbReference type="NCBI Taxonomy" id="65129"/>
    <lineage>
        <taxon>Eukaryota</taxon>
        <taxon>Sar</taxon>
        <taxon>Alveolata</taxon>
        <taxon>Ciliophora</taxon>
        <taxon>Intramacronucleata</taxon>
        <taxon>Oligohymenophorea</taxon>
        <taxon>Peniculida</taxon>
        <taxon>Parameciidae</taxon>
        <taxon>Paramecium</taxon>
    </lineage>
</organism>
<dbReference type="EMBL" id="CAJJDN010000398">
    <property type="protein sequence ID" value="CAD8131179.1"/>
    <property type="molecule type" value="Genomic_DNA"/>
</dbReference>
<reference evidence="1" key="1">
    <citation type="submission" date="2021-01" db="EMBL/GenBank/DDBJ databases">
        <authorList>
            <consortium name="Genoscope - CEA"/>
            <person name="William W."/>
        </authorList>
    </citation>
    <scope>NUCLEOTIDE SEQUENCE</scope>
</reference>
<dbReference type="Proteomes" id="UP000692954">
    <property type="component" value="Unassembled WGS sequence"/>
</dbReference>
<protein>
    <submittedName>
        <fullName evidence="1">Uncharacterized protein</fullName>
    </submittedName>
</protein>
<evidence type="ECO:0000313" key="1">
    <source>
        <dbReference type="EMBL" id="CAD8131179.1"/>
    </source>
</evidence>
<name>A0A8S1RWD2_9CILI</name>
<gene>
    <name evidence="1" type="ORF">PSON_ATCC_30995.1.T3980001</name>
</gene>
<dbReference type="AlphaFoldDB" id="A0A8S1RWD2"/>
<evidence type="ECO:0000313" key="2">
    <source>
        <dbReference type="Proteomes" id="UP000692954"/>
    </source>
</evidence>
<sequence>MYQFIHWAEEMEYKQVNGYLRPIHKKKTSKQQKFDLGDLKKQFCAINPRSKIIQMETQYKWIEFQNAQAEICLIVNNKIKDQPNKCTFKQLRIKKKEELNDSLMEESKEQSIKEEYLSGEIDEYAPPYKEDLYSYLNFVYSSYDSPCIHIFQQLTNYYIKKKLIIHV</sequence>
<accession>A0A8S1RWD2</accession>
<keyword evidence="2" id="KW-1185">Reference proteome</keyword>